<evidence type="ECO:0000313" key="1">
    <source>
        <dbReference type="EMBL" id="QCD84610.1"/>
    </source>
</evidence>
<dbReference type="Proteomes" id="UP000501690">
    <property type="component" value="Linkage Group LG2"/>
</dbReference>
<evidence type="ECO:0000313" key="2">
    <source>
        <dbReference type="Proteomes" id="UP000501690"/>
    </source>
</evidence>
<sequence length="124" mass="12938">MFGVQVREGICGAVRDLKSWSRTVSGAGRVMYGGGCGITSTRGVGVRDDGCGAPVSCLCGAGKGTGLSIQCSLSVASDGCREGNWNWALSTNWGKELRDLGRVEKRWSGGEFSKMKNVIVCAGV</sequence>
<accession>A0A4D6L806</accession>
<proteinExistence type="predicted"/>
<organism evidence="1 2">
    <name type="scientific">Vigna unguiculata</name>
    <name type="common">Cowpea</name>
    <dbReference type="NCBI Taxonomy" id="3917"/>
    <lineage>
        <taxon>Eukaryota</taxon>
        <taxon>Viridiplantae</taxon>
        <taxon>Streptophyta</taxon>
        <taxon>Embryophyta</taxon>
        <taxon>Tracheophyta</taxon>
        <taxon>Spermatophyta</taxon>
        <taxon>Magnoliopsida</taxon>
        <taxon>eudicotyledons</taxon>
        <taxon>Gunneridae</taxon>
        <taxon>Pentapetalae</taxon>
        <taxon>rosids</taxon>
        <taxon>fabids</taxon>
        <taxon>Fabales</taxon>
        <taxon>Fabaceae</taxon>
        <taxon>Papilionoideae</taxon>
        <taxon>50 kb inversion clade</taxon>
        <taxon>NPAAA clade</taxon>
        <taxon>indigoferoid/millettioid clade</taxon>
        <taxon>Phaseoleae</taxon>
        <taxon>Vigna</taxon>
    </lineage>
</organism>
<reference evidence="1 2" key="1">
    <citation type="submission" date="2019-04" db="EMBL/GenBank/DDBJ databases">
        <title>An improved genome assembly and genetic linkage map for asparagus bean, Vigna unguiculata ssp. sesquipedialis.</title>
        <authorList>
            <person name="Xia Q."/>
            <person name="Zhang R."/>
            <person name="Dong Y."/>
        </authorList>
    </citation>
    <scope>NUCLEOTIDE SEQUENCE [LARGE SCALE GENOMIC DNA]</scope>
    <source>
        <tissue evidence="1">Leaf</tissue>
    </source>
</reference>
<protein>
    <submittedName>
        <fullName evidence="1">Uncharacterized protein</fullName>
    </submittedName>
</protein>
<gene>
    <name evidence="1" type="ORF">DEO72_LG2g4965</name>
</gene>
<name>A0A4D6L806_VIGUN</name>
<keyword evidence="2" id="KW-1185">Reference proteome</keyword>
<dbReference type="AlphaFoldDB" id="A0A4D6L806"/>
<dbReference type="EMBL" id="CP039346">
    <property type="protein sequence ID" value="QCD84610.1"/>
    <property type="molecule type" value="Genomic_DNA"/>
</dbReference>